<feature type="compositionally biased region" description="Polar residues" evidence="5">
    <location>
        <begin position="17"/>
        <end position="38"/>
    </location>
</feature>
<dbReference type="Pfam" id="PF01920">
    <property type="entry name" value="Prefoldin_2"/>
    <property type="match status" value="1"/>
</dbReference>
<evidence type="ECO:0000256" key="5">
    <source>
        <dbReference type="SAM" id="MobiDB-lite"/>
    </source>
</evidence>
<keyword evidence="2" id="KW-0143">Chaperone</keyword>
<dbReference type="OrthoDB" id="10250441at2759"/>
<dbReference type="InterPro" id="IPR002777">
    <property type="entry name" value="PFD_beta-like"/>
</dbReference>
<dbReference type="CDD" id="cd23165">
    <property type="entry name" value="Prefoldin_4"/>
    <property type="match status" value="1"/>
</dbReference>
<sequence>MYCIAPIYHQLIATHGPPTQTRYQTRKPTNLQRGQKQNPIHKRTDKFPKTNQIAPHADSQDGAAAYGKPTPTKLKRQTPPKPTQANRKTNAQLTKADEATANDENEVRREDQEKINRFSRLHQRETVLEEQLKGKQKDKEDLEEVSMELELADEDELVPYKIGDSFFQLPLSDAQGMLSTSTEKIDADVSKLEDSLGELREEMQQLKVALYARFGRSINLET</sequence>
<dbReference type="VEuPathDB" id="FungiDB:PCH_Pc06g00960"/>
<reference evidence="6 7" key="1">
    <citation type="journal article" date="2008" name="Nat. Biotechnol.">
        <title>Genome sequencing and analysis of the filamentous fungus Penicillium chrysogenum.</title>
        <authorList>
            <person name="van den Berg M.A."/>
            <person name="Albang R."/>
            <person name="Albermann K."/>
            <person name="Badger J.H."/>
            <person name="Daran J.-M."/>
            <person name="Driessen A.J.M."/>
            <person name="Garcia-Estrada C."/>
            <person name="Fedorova N.D."/>
            <person name="Harris D.M."/>
            <person name="Heijne W.H.M."/>
            <person name="Joardar V.S."/>
            <person name="Kiel J.A.K.W."/>
            <person name="Kovalchuk A."/>
            <person name="Martin J.F."/>
            <person name="Nierman W.C."/>
            <person name="Nijland J.G."/>
            <person name="Pronk J.T."/>
            <person name="Roubos J.A."/>
            <person name="van der Klei I.J."/>
            <person name="van Peij N.N.M.E."/>
            <person name="Veenhuis M."/>
            <person name="von Doehren H."/>
            <person name="Wagner C."/>
            <person name="Wortman J.R."/>
            <person name="Bovenberg R.A.L."/>
        </authorList>
    </citation>
    <scope>NUCLEOTIDE SEQUENCE [LARGE SCALE GENOMIC DNA]</scope>
    <source>
        <strain evidence="7">ATCC 28089 / DSM 1075 / NRRL 1951 / Wisconsin 54-1255</strain>
    </source>
</reference>
<feature type="region of interest" description="Disordered" evidence="5">
    <location>
        <begin position="16"/>
        <end position="113"/>
    </location>
</feature>
<dbReference type="PANTHER" id="PTHR21100">
    <property type="entry name" value="PREFOLDIN SUBUNIT 4"/>
    <property type="match status" value="1"/>
</dbReference>
<protein>
    <submittedName>
        <fullName evidence="6">Pc06g00960 protein</fullName>
    </submittedName>
</protein>
<evidence type="ECO:0000313" key="6">
    <source>
        <dbReference type="EMBL" id="CAP79089.1"/>
    </source>
</evidence>
<dbReference type="FunFam" id="1.10.287.370:FF:000005">
    <property type="entry name" value="Prefoldin subunit 4"/>
    <property type="match status" value="1"/>
</dbReference>
<organism evidence="6 7">
    <name type="scientific">Penicillium rubens (strain ATCC 28089 / DSM 1075 / NRRL 1951 / Wisconsin 54-1255)</name>
    <name type="common">Penicillium chrysogenum</name>
    <dbReference type="NCBI Taxonomy" id="500485"/>
    <lineage>
        <taxon>Eukaryota</taxon>
        <taxon>Fungi</taxon>
        <taxon>Dikarya</taxon>
        <taxon>Ascomycota</taxon>
        <taxon>Pezizomycotina</taxon>
        <taxon>Eurotiomycetes</taxon>
        <taxon>Eurotiomycetidae</taxon>
        <taxon>Eurotiales</taxon>
        <taxon>Aspergillaceae</taxon>
        <taxon>Penicillium</taxon>
        <taxon>Penicillium chrysogenum species complex</taxon>
    </lineage>
</organism>
<feature type="coiled-coil region" evidence="4">
    <location>
        <begin position="182"/>
        <end position="209"/>
    </location>
</feature>
<evidence type="ECO:0000313" key="7">
    <source>
        <dbReference type="Proteomes" id="UP000000724"/>
    </source>
</evidence>
<comment type="similarity">
    <text evidence="1">Belongs to the prefoldin subunit beta family.</text>
</comment>
<accession>B6GW35</accession>
<dbReference type="STRING" id="500485.B6GW35"/>
<dbReference type="InterPro" id="IPR016661">
    <property type="entry name" value="PFDN4"/>
</dbReference>
<evidence type="ECO:0000256" key="4">
    <source>
        <dbReference type="SAM" id="Coils"/>
    </source>
</evidence>
<dbReference type="BioCyc" id="PCHR:PC06G00960-MONOMER"/>
<gene>
    <name evidence="6" type="ORF">Pc06g00960</name>
    <name evidence="6" type="ORF">PCH_Pc06g00960</name>
</gene>
<dbReference type="GO" id="GO:0005737">
    <property type="term" value="C:cytoplasm"/>
    <property type="evidence" value="ECO:0007669"/>
    <property type="project" value="UniProtKB-ARBA"/>
</dbReference>
<dbReference type="PANTHER" id="PTHR21100:SF9">
    <property type="entry name" value="PREFOLDIN SUBUNIT 4"/>
    <property type="match status" value="1"/>
</dbReference>
<dbReference type="GO" id="GO:0016272">
    <property type="term" value="C:prefoldin complex"/>
    <property type="evidence" value="ECO:0007669"/>
    <property type="project" value="InterPro"/>
</dbReference>
<comment type="function">
    <text evidence="3">Binds specifically to cytosolic chaperonin (c-CPN) and transfers target proteins to it. Binds to nascent polypeptide chain and promotes folding in an environment in which there are many competing pathways for nonnative proteins.</text>
</comment>
<evidence type="ECO:0000256" key="2">
    <source>
        <dbReference type="ARBA" id="ARBA00023186"/>
    </source>
</evidence>
<name>B6GW35_PENRW</name>
<dbReference type="HOGENOM" id="CLU_103045_0_0_1"/>
<dbReference type="Proteomes" id="UP000000724">
    <property type="component" value="Contig Pc00c06"/>
</dbReference>
<dbReference type="GO" id="GO:0006457">
    <property type="term" value="P:protein folding"/>
    <property type="evidence" value="ECO:0007669"/>
    <property type="project" value="InterPro"/>
</dbReference>
<dbReference type="GO" id="GO:0051082">
    <property type="term" value="F:unfolded protein binding"/>
    <property type="evidence" value="ECO:0007669"/>
    <property type="project" value="InterPro"/>
</dbReference>
<dbReference type="EMBL" id="AM920421">
    <property type="protein sequence ID" value="CAP79089.1"/>
    <property type="molecule type" value="Genomic_DNA"/>
</dbReference>
<keyword evidence="4" id="KW-0175">Coiled coil</keyword>
<feature type="compositionally biased region" description="Polar residues" evidence="5">
    <location>
        <begin position="83"/>
        <end position="93"/>
    </location>
</feature>
<dbReference type="SUPFAM" id="SSF46579">
    <property type="entry name" value="Prefoldin"/>
    <property type="match status" value="1"/>
</dbReference>
<dbReference type="AlphaFoldDB" id="B6GW35"/>
<dbReference type="InterPro" id="IPR009053">
    <property type="entry name" value="Prefoldin"/>
</dbReference>
<evidence type="ECO:0000256" key="3">
    <source>
        <dbReference type="ARBA" id="ARBA00024667"/>
    </source>
</evidence>
<dbReference type="Gene3D" id="1.10.287.370">
    <property type="match status" value="1"/>
</dbReference>
<dbReference type="OMA" id="HQLIATH"/>
<feature type="coiled-coil region" evidence="4">
    <location>
        <begin position="125"/>
        <end position="155"/>
    </location>
</feature>
<dbReference type="eggNOG" id="KOG1760">
    <property type="taxonomic scope" value="Eukaryota"/>
</dbReference>
<evidence type="ECO:0000256" key="1">
    <source>
        <dbReference type="ARBA" id="ARBA00008045"/>
    </source>
</evidence>
<proteinExistence type="inferred from homology"/>
<keyword evidence="7" id="KW-1185">Reference proteome</keyword>